<dbReference type="AlphaFoldDB" id="A0A382XL13"/>
<evidence type="ECO:0000259" key="2">
    <source>
        <dbReference type="SMART" id="SM00834"/>
    </source>
</evidence>
<dbReference type="Pfam" id="PF09723">
    <property type="entry name" value="Zn_ribbon_8"/>
    <property type="match status" value="1"/>
</dbReference>
<dbReference type="PANTHER" id="PTHR34404">
    <property type="entry name" value="REGULATORY PROTEIN, FMDB FAMILY"/>
    <property type="match status" value="1"/>
</dbReference>
<feature type="region of interest" description="Disordered" evidence="1">
    <location>
        <begin position="73"/>
        <end position="146"/>
    </location>
</feature>
<reference evidence="3" key="1">
    <citation type="submission" date="2018-05" db="EMBL/GenBank/DDBJ databases">
        <authorList>
            <person name="Lanie J.A."/>
            <person name="Ng W.-L."/>
            <person name="Kazmierczak K.M."/>
            <person name="Andrzejewski T.M."/>
            <person name="Davidsen T.M."/>
            <person name="Wayne K.J."/>
            <person name="Tettelin H."/>
            <person name="Glass J.I."/>
            <person name="Rusch D."/>
            <person name="Podicherti R."/>
            <person name="Tsui H.-C.T."/>
            <person name="Winkler M.E."/>
        </authorList>
    </citation>
    <scope>NUCLEOTIDE SEQUENCE</scope>
</reference>
<gene>
    <name evidence="3" type="ORF">METZ01_LOCUS424005</name>
</gene>
<feature type="domain" description="Putative regulatory protein FmdB zinc ribbon" evidence="2">
    <location>
        <begin position="9"/>
        <end position="50"/>
    </location>
</feature>
<proteinExistence type="predicted"/>
<dbReference type="SMART" id="SM00834">
    <property type="entry name" value="CxxC_CXXC_SSSS"/>
    <property type="match status" value="1"/>
</dbReference>
<sequence length="146" mass="15798">MSIQGNLAMPIYEYECSNCRYKIEVLQKVSDDRLAECPACQQQELKKLISAVSFRLKGGGWYETDFKTEGKKQLAESDSAVAAASSEDPGADGSKPQSGSTGPKSNSDKLDMAEKKSVKEESTGKDVNPRENSTPKSASKKLGDPK</sequence>
<organism evidence="3">
    <name type="scientific">marine metagenome</name>
    <dbReference type="NCBI Taxonomy" id="408172"/>
    <lineage>
        <taxon>unclassified sequences</taxon>
        <taxon>metagenomes</taxon>
        <taxon>ecological metagenomes</taxon>
    </lineage>
</organism>
<dbReference type="NCBIfam" id="TIGR02605">
    <property type="entry name" value="CxxC_CxxC_SSSS"/>
    <property type="match status" value="1"/>
</dbReference>
<feature type="compositionally biased region" description="Polar residues" evidence="1">
    <location>
        <begin position="95"/>
        <end position="105"/>
    </location>
</feature>
<name>A0A382XL13_9ZZZZ</name>
<protein>
    <recommendedName>
        <fullName evidence="2">Putative regulatory protein FmdB zinc ribbon domain-containing protein</fullName>
    </recommendedName>
</protein>
<dbReference type="PANTHER" id="PTHR34404:SF2">
    <property type="entry name" value="CONSERVED SERINE RICH PROTEIN"/>
    <property type="match status" value="1"/>
</dbReference>
<dbReference type="EMBL" id="UINC01168223">
    <property type="protein sequence ID" value="SVD71151.1"/>
    <property type="molecule type" value="Genomic_DNA"/>
</dbReference>
<feature type="compositionally biased region" description="Low complexity" evidence="1">
    <location>
        <begin position="76"/>
        <end position="88"/>
    </location>
</feature>
<dbReference type="InterPro" id="IPR013429">
    <property type="entry name" value="Regulatory_FmdB_Zinc_ribbon"/>
</dbReference>
<accession>A0A382XL13</accession>
<feature type="compositionally biased region" description="Basic and acidic residues" evidence="1">
    <location>
        <begin position="106"/>
        <end position="129"/>
    </location>
</feature>
<evidence type="ECO:0000313" key="3">
    <source>
        <dbReference type="EMBL" id="SVD71151.1"/>
    </source>
</evidence>
<evidence type="ECO:0000256" key="1">
    <source>
        <dbReference type="SAM" id="MobiDB-lite"/>
    </source>
</evidence>